<evidence type="ECO:0000313" key="7">
    <source>
        <dbReference type="Proteomes" id="UP000032067"/>
    </source>
</evidence>
<sequence>MAHPALDIWMNGEYVGAWFWTRTGVPALRYDDAWLRSPNMRALSLSLPIPHGEKELRGPAVENYFDNLLPDSDRIRERLRRRFRTASTEAAELLAAIGRDCVGAVQLLPAGHAPEAFDHIDSEALSEDKVAQLLRNVTNDPALGHGGEDDDDFRISIAGAQEKTALLRIGDQWHRPHGATPTTHIFKLPLGLVGNMRANMNESVENEWLCARLMAAFGFEVAPAAIGRFGDQKALVVERFDRRWMDKGRWIARLPQEDFCQATGTPAALKYENDGGPGIRPILSLLSGSSDARRDKARFVRVQLAFWLLAATDGHAKNYSIFLRRGGDYEMTPLYDVLSMWPIIGNGPNLESPHKARLALALRGKNAHYELLSIQTRHWRALAAQSGVADAFDGMLALVGDAPAALQRVEQDLPPDFPEPLWHAVKAGVLAQCERFEAGLDQEKNSVSPP</sequence>
<dbReference type="CDD" id="cd17808">
    <property type="entry name" value="HipA_Ec_like"/>
    <property type="match status" value="1"/>
</dbReference>
<dbReference type="OrthoDB" id="9805913at2"/>
<dbReference type="InterPro" id="IPR017508">
    <property type="entry name" value="HipA_N1"/>
</dbReference>
<dbReference type="PANTHER" id="PTHR37419:SF1">
    <property type="entry name" value="SERINE_THREONINE-PROTEIN KINASE TOXIN HIPA"/>
    <property type="match status" value="1"/>
</dbReference>
<dbReference type="Proteomes" id="UP000032067">
    <property type="component" value="Unassembled WGS sequence"/>
</dbReference>
<proteinExistence type="inferred from homology"/>
<organism evidence="6 7">
    <name type="scientific">Variovorax paradoxus</name>
    <dbReference type="NCBI Taxonomy" id="34073"/>
    <lineage>
        <taxon>Bacteria</taxon>
        <taxon>Pseudomonadati</taxon>
        <taxon>Pseudomonadota</taxon>
        <taxon>Betaproteobacteria</taxon>
        <taxon>Burkholderiales</taxon>
        <taxon>Comamonadaceae</taxon>
        <taxon>Variovorax</taxon>
    </lineage>
</organism>
<reference evidence="6 7" key="1">
    <citation type="submission" date="2014-12" db="EMBL/GenBank/DDBJ databases">
        <title>16Stimator: statistical estimation of ribosomal gene copy numbers from draft genome assemblies.</title>
        <authorList>
            <person name="Perisin M.A."/>
            <person name="Vetter M."/>
            <person name="Gilbert J.A."/>
            <person name="Bergelson J."/>
        </authorList>
    </citation>
    <scope>NUCLEOTIDE SEQUENCE [LARGE SCALE GENOMIC DNA]</scope>
    <source>
        <strain evidence="6 7">MEDvA23</strain>
    </source>
</reference>
<evidence type="ECO:0000259" key="4">
    <source>
        <dbReference type="Pfam" id="PF07804"/>
    </source>
</evidence>
<feature type="domain" description="HipA N-terminal subdomain 1" evidence="5">
    <location>
        <begin position="6"/>
        <end position="107"/>
    </location>
</feature>
<dbReference type="Pfam" id="PF07804">
    <property type="entry name" value="HipA_C"/>
    <property type="match status" value="1"/>
</dbReference>
<dbReference type="AlphaFoldDB" id="A0A0D0N310"/>
<evidence type="ECO:0000256" key="3">
    <source>
        <dbReference type="ARBA" id="ARBA00022777"/>
    </source>
</evidence>
<dbReference type="Pfam" id="PF13657">
    <property type="entry name" value="Couple_hipA"/>
    <property type="match status" value="1"/>
</dbReference>
<dbReference type="InterPro" id="IPR052028">
    <property type="entry name" value="HipA_Ser/Thr_kinase"/>
</dbReference>
<dbReference type="NCBIfam" id="TIGR03071">
    <property type="entry name" value="couple_hipA"/>
    <property type="match status" value="1"/>
</dbReference>
<protein>
    <submittedName>
        <fullName evidence="6">Toxin HipA</fullName>
    </submittedName>
</protein>
<keyword evidence="3" id="KW-0418">Kinase</keyword>
<comment type="caution">
    <text evidence="6">The sequence shown here is derived from an EMBL/GenBank/DDBJ whole genome shotgun (WGS) entry which is preliminary data.</text>
</comment>
<evidence type="ECO:0000256" key="1">
    <source>
        <dbReference type="ARBA" id="ARBA00010164"/>
    </source>
</evidence>
<dbReference type="GO" id="GO:0004674">
    <property type="term" value="F:protein serine/threonine kinase activity"/>
    <property type="evidence" value="ECO:0007669"/>
    <property type="project" value="TreeGrafter"/>
</dbReference>
<dbReference type="InterPro" id="IPR012893">
    <property type="entry name" value="HipA-like_C"/>
</dbReference>
<name>A0A0D0N310_VARPD</name>
<evidence type="ECO:0000313" key="6">
    <source>
        <dbReference type="EMBL" id="KIQ37464.1"/>
    </source>
</evidence>
<evidence type="ECO:0000259" key="5">
    <source>
        <dbReference type="Pfam" id="PF13657"/>
    </source>
</evidence>
<keyword evidence="2" id="KW-0808">Transferase</keyword>
<evidence type="ECO:0000256" key="2">
    <source>
        <dbReference type="ARBA" id="ARBA00022679"/>
    </source>
</evidence>
<comment type="similarity">
    <text evidence="1">Belongs to the HipA Ser/Thr kinase family.</text>
</comment>
<dbReference type="EMBL" id="JXQQ01000002">
    <property type="protein sequence ID" value="KIQ37464.1"/>
    <property type="molecule type" value="Genomic_DNA"/>
</dbReference>
<dbReference type="RefSeq" id="WP_042576791.1">
    <property type="nucleotide sequence ID" value="NZ_JXQQ01000002.1"/>
</dbReference>
<feature type="domain" description="HipA-like C-terminal" evidence="4">
    <location>
        <begin position="155"/>
        <end position="390"/>
    </location>
</feature>
<dbReference type="PANTHER" id="PTHR37419">
    <property type="entry name" value="SERINE/THREONINE-PROTEIN KINASE TOXIN HIPA"/>
    <property type="match status" value="1"/>
</dbReference>
<accession>A0A0D0N310</accession>
<gene>
    <name evidence="6" type="ORF">RT97_00320</name>
</gene>
<dbReference type="GO" id="GO:0005829">
    <property type="term" value="C:cytosol"/>
    <property type="evidence" value="ECO:0007669"/>
    <property type="project" value="TreeGrafter"/>
</dbReference>